<keyword evidence="12" id="KW-0966">Cell projection</keyword>
<dbReference type="InterPro" id="IPR017868">
    <property type="entry name" value="Filamin/ABP280_repeat-like"/>
</dbReference>
<evidence type="ECO:0000256" key="5">
    <source>
        <dbReference type="ARBA" id="ARBA00012249"/>
    </source>
</evidence>
<dbReference type="eggNOG" id="KOG1426">
    <property type="taxonomic scope" value="Eukaryota"/>
</dbReference>
<organism evidence="20 21">
    <name type="scientific">Monosiga brevicollis</name>
    <name type="common">Choanoflagellate</name>
    <dbReference type="NCBI Taxonomy" id="81824"/>
    <lineage>
        <taxon>Eukaryota</taxon>
        <taxon>Choanoflagellata</taxon>
        <taxon>Craspedida</taxon>
        <taxon>Salpingoecidae</taxon>
        <taxon>Monosiga</taxon>
    </lineage>
</organism>
<dbReference type="InterPro" id="IPR038648">
    <property type="entry name" value="PHR_sf"/>
</dbReference>
<feature type="compositionally biased region" description="Polar residues" evidence="16">
    <location>
        <begin position="3319"/>
        <end position="3328"/>
    </location>
</feature>
<dbReference type="Gene3D" id="2.60.40.10">
    <property type="entry name" value="Immunoglobulins"/>
    <property type="match status" value="1"/>
</dbReference>
<feature type="domain" description="RING-type" evidence="17">
    <location>
        <begin position="4175"/>
        <end position="4226"/>
    </location>
</feature>
<evidence type="ECO:0000313" key="20">
    <source>
        <dbReference type="EMBL" id="EDQ87112.1"/>
    </source>
</evidence>
<dbReference type="Proteomes" id="UP000001357">
    <property type="component" value="Unassembled WGS sequence"/>
</dbReference>
<feature type="compositionally biased region" description="Low complexity" evidence="16">
    <location>
        <begin position="3206"/>
        <end position="3221"/>
    </location>
</feature>
<dbReference type="SUPFAM" id="SSF63748">
    <property type="entry name" value="Tudor/PWWP/MBT"/>
    <property type="match status" value="1"/>
</dbReference>
<feature type="compositionally biased region" description="Basic and acidic residues" evidence="16">
    <location>
        <begin position="3254"/>
        <end position="3266"/>
    </location>
</feature>
<evidence type="ECO:0000256" key="6">
    <source>
        <dbReference type="ARBA" id="ARBA00022679"/>
    </source>
</evidence>
<evidence type="ECO:0000256" key="7">
    <source>
        <dbReference type="ARBA" id="ARBA00022723"/>
    </source>
</evidence>
<evidence type="ECO:0000256" key="15">
    <source>
        <dbReference type="PROSITE-ProRule" id="PRU00235"/>
    </source>
</evidence>
<name>A9V5V6_MONBE</name>
<dbReference type="PROSITE" id="PS50089">
    <property type="entry name" value="ZF_RING_2"/>
    <property type="match status" value="1"/>
</dbReference>
<evidence type="ECO:0000256" key="11">
    <source>
        <dbReference type="ARBA" id="ARBA00022833"/>
    </source>
</evidence>
<dbReference type="InterPro" id="IPR012983">
    <property type="entry name" value="PHR"/>
</dbReference>
<comment type="pathway">
    <text evidence="3">Protein modification; protein ubiquitination.</text>
</comment>
<dbReference type="Gene3D" id="2.60.120.820">
    <property type="entry name" value="PHR domain"/>
    <property type="match status" value="1"/>
</dbReference>
<evidence type="ECO:0000259" key="19">
    <source>
        <dbReference type="PROSITE" id="PS51284"/>
    </source>
</evidence>
<dbReference type="InterPro" id="IPR000315">
    <property type="entry name" value="Znf_B-box"/>
</dbReference>
<feature type="region of interest" description="Disordered" evidence="16">
    <location>
        <begin position="2562"/>
        <end position="2592"/>
    </location>
</feature>
<dbReference type="eggNOG" id="KOG1428">
    <property type="taxonomic scope" value="Eukaryota"/>
</dbReference>
<dbReference type="STRING" id="81824.A9V5V6"/>
<dbReference type="KEGG" id="mbr:MONBRDRAFT_33522"/>
<dbReference type="InterPro" id="IPR001841">
    <property type="entry name" value="Znf_RING"/>
</dbReference>
<feature type="domain" description="B box-type" evidence="18">
    <location>
        <begin position="3998"/>
        <end position="4046"/>
    </location>
</feature>
<dbReference type="SUPFAM" id="SSF50985">
    <property type="entry name" value="RCC1/BLIP-II"/>
    <property type="match status" value="2"/>
</dbReference>
<feature type="region of interest" description="Disordered" evidence="16">
    <location>
        <begin position="3689"/>
        <end position="3726"/>
    </location>
</feature>
<feature type="repeat" description="RCC1" evidence="15">
    <location>
        <begin position="948"/>
        <end position="997"/>
    </location>
</feature>
<dbReference type="RefSeq" id="XP_001748055.1">
    <property type="nucleotide sequence ID" value="XM_001748003.1"/>
</dbReference>
<dbReference type="InterPro" id="IPR013783">
    <property type="entry name" value="Ig-like_fold"/>
</dbReference>
<dbReference type="InterPro" id="IPR008979">
    <property type="entry name" value="Galactose-bd-like_sf"/>
</dbReference>
<dbReference type="Pfam" id="PF00630">
    <property type="entry name" value="Filamin"/>
    <property type="match status" value="1"/>
</dbReference>
<feature type="region of interest" description="Disordered" evidence="16">
    <location>
        <begin position="2513"/>
        <end position="2535"/>
    </location>
</feature>
<sequence length="4422" mass="477740">MDVLRDWLADGGDSGDALFRQFTLLTLKGKVDTKEVLGELSAISREAKSEKSSKGGKKKRKNRRKNNADANNNPAAGAAKNDLIYTYDVHSSTTAFAVVREAVLTARASAGEAWFKAAGKSIEAQRQACTDLENDETTTEATPVQMSQLSSVGLRGMLAVIVELASTNMDIASRLLANMVQVISGADPCSFEGEDETLMRDLRSAFEQTARVQPALSGLAFAGVLSLAAARGNVDEILQCILSLIRAQETATSTLINVPRNVRRLHEGLMQDIFPNRAQSWLKMAPNPSTQVDMIETTAFLDESLRAALQNDVLPSIASDDSYCYLHFGCAVLKMGTGFNGSLRGHIYQFVSLPDTRLVAPWMGCLDHTLLIRHQDDEPGIFMKLNMTTLEPDGIVMQAEGEGLIGALPHALVAAADTVGVLEAAAHSWRLRRMSLDTSGSTLYTTSTQMLSQTYNKYSVHGQTCIGNAQQEPLAVTMDFVPRDVVINESFAVALSDEGNLFVAGSLVEALGVAVEDGKTWYPIAMEEPLQAVTAAHRGERVACLSESGCVYLLGQLPLETELKYKHATPMPRLYYRPPEGLRVTHMVLTLDGGLYVALSNNVILHVRQHEDPLILQRRPDGSLLNPANSWVKRGNTGKFYCGRPLKQCACGSCDGRCGPNNGCNCRSCQTVDDLVKRQAWYSNRVTMPAVSEADSEVTPELDQTILLGHLTKAAKSTRGRGPTCRECGTLSEKEASYASLDQSLYRKLRWCEKCVAAKKISDLGLHISLVICEDRVLAQEGIGAMAALDDRLVVTSASSGTLLDSSSQVNSENGVVRVSSAAGTTAQARVCEHDFQVHKARVCTLCLNCTQSGSSCYRHTAANRQPGDLCGCGNGDAGCIKCGACRACCQGADDDDKAVADDKESVLSKVASFGARQHLEVVTLLAGAHVTELAAGSDHVLALTKDGLVFGSGNNTSGQLGVGHDIVTAAAYVPLGLEGVRTLAAGPKTSLALVGSQLFCFGETKNGGLAPFVAESEGRSLWDPQPSAPLAAVPSRLTLNRGCTLMVEGRQLVKDEALLQSSVAIFDDVLAIFYNNDDGQTYELAFNLNTGNVAFHQKVSDGRLSLTQCFPFKALLETNPAGDVRIHLTQAADRTAKAVPIVAAPEHISTGSLPLLPSRRLGHGLSPLTAVGTCLLSALASRTHGQQGQEKEKTLVSRKALSPEDFMVFERFGSEGGGWGYGGGSPDAISFTCSDEAYLCGVGLFGSQGSTFSAQFKVFPEEDTSNVLFESNFDYELGVGEKYYSYVLDEPLKLEAGPRYAVYVKIRSAASSACGSSGKSTVAIEGLTVTFQASTHCNNGTDVGSGQFPALMLVTPSQMLQTKAIANDGPELYSLPARFGRTPTMASLSSILDTLRWSYELSSSASPAADAHGGKDSLTIIALECLDLLDSTVNAHFAKDSAGCLIPEPLKAHDENLAHSIIEYRRVLQQLLQLSTHDDSALVQKARETYSKLFQIFHPTPALQQRLFAEQLGMLRKADADKASFARVVFDSMSRPTFPTHRLFPSADTSLKEGAAVQNAPVVTPVEGKEAYEKLKVSSNSPTASNLELDDASYWESNGDAGSHWIQLNLEPDVYISELVMKCFSMDSYRPSTVTVKAGDDENNLEQIVVIDCQTARQGNDIPLLQDVDESYSIVRMCIAADGINCRIAGFRIAGEVRNGSSDASAEVQLSPFAHFMQTLETLGSSGSSGPESGLGDLEQLLQSAVEFIFTTGNPGLAQSLTRLICAYLASSNVRGAHASSNPTSLGTVAAAGTEASELLLAALWNQLQANGRDVRSVLCGAVGEFCLPLLLAHVAMNTNSPKSALKVNRHALMLLELLHAEMGQADTSEAATPQVLMAESAHPYLEGEVHMETLSFPESVAMMQLAFDPRLSLFQAEDVLTVEVAQGNADFLPFLSLKGPTVTLPDHTLLVPGSRLRLCLQSATCYQEHIDRRTNPGYFGYALRTTGLTLPVQDNVLHILERELTYLVACCARHMLLARHELPTTVDARDESVDINALAAQKASQAALFRMGLEVDASSVTKFLETQTLQVNGDSQIQQFLRDFVDCTPKSSGARLARWLRAGPAIDAAQCSRQDHANFGDQAGSTSVTTAESKVVRFRSPVDFIVHTRDQHGELLHHPLTRVGVHIVYPDASEAEQEGGQTLSEIVDSTAPVTKDGCCYKNIFSHLSFSPEEARLQHMMSGELLASAELLEEAKYQVKFVPRHLGTCLVHVTVDGTDIEGSPFCYKVEPNREMIMVSAEDAVADRTDDPEYANEVSMKPTASKYRVVRPVTIYAGANDEALELGTLIKGFKLEAIKICSNEQGNWIQLNMSAVRKFVSEEMHHLEAWVPEMQRGVAGDAIFLTEAHDDDADDVITEVEDMMMAEPDKEPLSPGFGFAAANNGIRNPFGPDSNQAQVQPAWGAAARPGLFGAQAAAGGGGDSFGGLFGAPAAGADGALAPWPAPAPLFKDVHDEEDGGGAAGAPLGAGVISFGLPRGKDKSDKSRKPKKKSAAAAPFQFKIEAPAAVPAVGALRAVDEPAKASENAKNQDAAPSKPIQPEAMPLDPAEGKSQVAIAPMTAALERTVRAAFAAYLWHGDVTSDAMALATHLRFDPTYKRPNVKTDTRGTMGNQAFEAAAPRLDELSEDALVWVQPDDGARGTLPGFVQKVQCPVLAQKINDVELAVGQRLEAKDRLNPFMICVAFIKEILPDGKVKVSFDGWGERYDYIASLDNEDLHPIGFCQLTQHKLEKPRGFDGDLLCHASNEQLIDAKRQADDIEHAFFHPLHPHPLRQHENAFGWNCDGANQPFGMGCPGRGLFGGPPPGLRYRCMAGCDYDLCSHCMSTSIFFEREEQPVAPPVPAAPTVVVRTVDGDTLTVQMDQIRLRVPVPDAQADEHDDPLDSGDSAPEPTRASVPKYLTVLWEQMKARLEMLVKRLSAASLEDSRLQIESATYGPEDQQQFCKDVKHIISFFVDEHGHLELTSPYRALFGPAPANSVLQLKVVVKGINGAIELKFRKNQPIVVDAVKLAEERNVKLFVCKHEIVSSSRPASRLSTVGLHALFGNSSQAGNCGDGAQKASTWYLMCKSCHSNYLAAKDSKQNDGSQSKSDLPVSADDSIDQLLLRQFSYTQVLQAIEDKSRMLLAVAPENSLYATCLAERRPATLETPEPVPGHVDRTHSHQSPAATPRRAAIRRQQTVADDHPHAAAVAQRTLTADTALAGVHAAESAQPLDRDRVSEGDKAADGDLFKQSLLATARPALTRTISMPQHSEGAGAGVGPAVSRPRANDLTRGRRASQPSLLTRPSASLRSLYQGRENDELLRTMMTFWQSPVHGKNVLGHLTQTAEHMIYRLQGLRHYIVLLCNVRTMDALHQTMWTFVAALHAQGDATKQDGSLAAAPHPAGAGFGQSQLERDVAQMFYRFLLIVLDFMQTLPAASPLHELFLRCWAIQFRASDHSFLHRSHVFSHISDIMSKLHSVTSNSMAATPLDDLSVTHTGSVSLKDRVTVSSRDHMLASLTDGSTETFWEVGDDDRERTITIDCAELEPTAVAVHVDNVRDAQNAVLSLSLHTSKTAPVLGGKASSLDKSHAGWVILSVPPNLPAPPSNLVVRVGGSTKSRVRQVVVLGVPQRTSGGLPLAEQAKARGNDALALFRLLTLQLFGGGQSVGAAQPPVEGDAPAPAEADDPKQGDPKKDGDGGDQAIDTPELRQHVVGLLFDQDARLNTLQQQVCKHFFNEIGHQAEAISRAAEDAEEGVAVVNDDYLFELVNMVASLSASASGIENVARERELINDLVGLLHLSTPRVQRQVVHILCRLLQVVPPTTMATLVTRVPLASKQEGLVPLLILAVAKALTVQVRVRGGQSKVNETTTFRASVATPSDKSLYRWFTGRLEQENGTAVVMVLDQMLSGQLGVAWQENAYECLTALLDILPRFESSEDPVLAAKNLDVWLALGALACIDTKLVALLNAKVAPESDGKSFCDNHDDGETTALVKCGECQASFCADCDHVLHLSRTKRDHVRVRLTTQQAASNVELNEGTGRVRLPRLLCLTDRVSLKAVIEVKATATSGTTCRFCDSPLGPDGGLAQTMSTGIKNCCPDKDCIELARACCTKTLACGHACCGVRNEEQCLPCLHGCDNESLEHPLTQDQEDQCMICFTSSLQEEPCLRVDCGHVFHANCLKRLLEIRWNGPRITFGFCKCPICKASLLQTQQPALEELLVPLRKLHEMVRRKALMRLQYDGKAEAVGGDESTQADFAMEKYAYFPCYKCKQPYFGGDAACEAGRGAAEYDPSELICPLCVGGGAAQQICAKHGEDFLEYKCRYCCSVAVFFCFGTTHFCNTCHDDYRRCTECPKEDLPHCPCGPVLTQLEGDECPLHVKHPPTGEEFALGCGVCRNAQTF</sequence>
<feature type="compositionally biased region" description="Basic and acidic residues" evidence="16">
    <location>
        <begin position="3707"/>
        <end position="3719"/>
    </location>
</feature>
<dbReference type="Gene3D" id="2.130.10.30">
    <property type="entry name" value="Regulator of chromosome condensation 1/beta-lactamase-inhibitor protein II"/>
    <property type="match status" value="1"/>
</dbReference>
<dbReference type="FunFam" id="3.30.40.10:FF:000078">
    <property type="entry name" value="E3 ubiquitin-protein ligase MYCBP2 isoform X1"/>
    <property type="match status" value="1"/>
</dbReference>
<dbReference type="PANTHER" id="PTHR45943">
    <property type="entry name" value="E3 UBIQUITIN-PROTEIN LIGASE MYCBP2"/>
    <property type="match status" value="1"/>
</dbReference>
<dbReference type="Pfam" id="PF08005">
    <property type="entry name" value="PHR"/>
    <property type="match status" value="1"/>
</dbReference>
<dbReference type="Pfam" id="PF03256">
    <property type="entry name" value="ANAPC10"/>
    <property type="match status" value="1"/>
</dbReference>
<evidence type="ECO:0000259" key="18">
    <source>
        <dbReference type="PROSITE" id="PS50119"/>
    </source>
</evidence>
<feature type="compositionally biased region" description="Basic residues" evidence="16">
    <location>
        <begin position="54"/>
        <end position="65"/>
    </location>
</feature>
<comment type="subcellular location">
    <subcellularLocation>
        <location evidence="2">Cell projection</location>
        <location evidence="2">Axon</location>
    </subcellularLocation>
</comment>
<keyword evidence="11" id="KW-0862">Zinc</keyword>
<dbReference type="InterPro" id="IPR009091">
    <property type="entry name" value="RCC1/BLIP-II"/>
</dbReference>
<dbReference type="Pfam" id="PF02820">
    <property type="entry name" value="MBT"/>
    <property type="match status" value="1"/>
</dbReference>
<reference evidence="20 21" key="1">
    <citation type="journal article" date="2008" name="Nature">
        <title>The genome of the choanoflagellate Monosiga brevicollis and the origin of metazoans.</title>
        <authorList>
            <consortium name="JGI Sequencing"/>
            <person name="King N."/>
            <person name="Westbrook M.J."/>
            <person name="Young S.L."/>
            <person name="Kuo A."/>
            <person name="Abedin M."/>
            <person name="Chapman J."/>
            <person name="Fairclough S."/>
            <person name="Hellsten U."/>
            <person name="Isogai Y."/>
            <person name="Letunic I."/>
            <person name="Marr M."/>
            <person name="Pincus D."/>
            <person name="Putnam N."/>
            <person name="Rokas A."/>
            <person name="Wright K.J."/>
            <person name="Zuzow R."/>
            <person name="Dirks W."/>
            <person name="Good M."/>
            <person name="Goodstein D."/>
            <person name="Lemons D."/>
            <person name="Li W."/>
            <person name="Lyons J.B."/>
            <person name="Morris A."/>
            <person name="Nichols S."/>
            <person name="Richter D.J."/>
            <person name="Salamov A."/>
            <person name="Bork P."/>
            <person name="Lim W.A."/>
            <person name="Manning G."/>
            <person name="Miller W.T."/>
            <person name="McGinnis W."/>
            <person name="Shapiro H."/>
            <person name="Tjian R."/>
            <person name="Grigoriev I.V."/>
            <person name="Rokhsar D."/>
        </authorList>
    </citation>
    <scope>NUCLEOTIDE SEQUENCE [LARGE SCALE GENOMIC DNA]</scope>
    <source>
        <strain evidence="21">MX1 / ATCC 50154</strain>
    </source>
</reference>
<feature type="repeat" description="Filamin" evidence="14">
    <location>
        <begin position="2234"/>
        <end position="2270"/>
    </location>
</feature>
<comment type="catalytic activity">
    <reaction evidence="1">
        <text>[E2 ubiquitin-conjugating enzyme]-S-ubiquitinyl-L-cysteine + [acceptor protein]-L-threonine = [E2 ubiquitin-conjugating enzyme]-L-cysteine + [acceptor protein]-3-O-ubiquitinyl-L-threonine.</text>
        <dbReference type="EC" id="2.3.2.33"/>
    </reaction>
</comment>
<dbReference type="eggNOG" id="KOG3766">
    <property type="taxonomic scope" value="Eukaryota"/>
</dbReference>
<proteinExistence type="inferred from homology"/>
<evidence type="ECO:0000313" key="21">
    <source>
        <dbReference type="Proteomes" id="UP000001357"/>
    </source>
</evidence>
<evidence type="ECO:0000256" key="9">
    <source>
        <dbReference type="ARBA" id="ARBA00022771"/>
    </source>
</evidence>
<dbReference type="InterPro" id="IPR014756">
    <property type="entry name" value="Ig_E-set"/>
</dbReference>
<dbReference type="GO" id="GO:0005634">
    <property type="term" value="C:nucleus"/>
    <property type="evidence" value="ECO:0000318"/>
    <property type="project" value="GO_Central"/>
</dbReference>
<dbReference type="InterPro" id="IPR000408">
    <property type="entry name" value="Reg_chr_condens"/>
</dbReference>
<dbReference type="InParanoid" id="A9V5V6"/>
<dbReference type="InterPro" id="IPR013083">
    <property type="entry name" value="Znf_RING/FYVE/PHD"/>
</dbReference>
<dbReference type="PROSITE" id="PS50194">
    <property type="entry name" value="FILAMIN_REPEAT"/>
    <property type="match status" value="1"/>
</dbReference>
<protein>
    <recommendedName>
        <fullName evidence="5">RCR-type E3 ubiquitin transferase</fullName>
        <ecNumber evidence="5">2.3.2.33</ecNumber>
    </recommendedName>
</protein>
<feature type="region of interest" description="Disordered" evidence="16">
    <location>
        <begin position="3288"/>
        <end position="3328"/>
    </location>
</feature>
<dbReference type="OMA" id="LERETMC"/>
<keyword evidence="21" id="KW-1185">Reference proteome</keyword>
<dbReference type="PROSITE" id="PS50012">
    <property type="entry name" value="RCC1_3"/>
    <property type="match status" value="1"/>
</dbReference>
<feature type="region of interest" description="Disordered" evidence="16">
    <location>
        <begin position="45"/>
        <end position="75"/>
    </location>
</feature>
<accession>A9V5V6</accession>
<feature type="domain" description="DOC" evidence="19">
    <location>
        <begin position="1546"/>
        <end position="1721"/>
    </location>
</feature>
<dbReference type="Gene3D" id="2.60.120.260">
    <property type="entry name" value="Galactose-binding domain-like"/>
    <property type="match status" value="1"/>
</dbReference>
<dbReference type="SMART" id="SM01337">
    <property type="entry name" value="APC10"/>
    <property type="match status" value="1"/>
</dbReference>
<keyword evidence="6" id="KW-0808">Transferase</keyword>
<dbReference type="GO" id="GO:0008270">
    <property type="term" value="F:zinc ion binding"/>
    <property type="evidence" value="ECO:0007669"/>
    <property type="project" value="UniProtKB-KW"/>
</dbReference>
<evidence type="ECO:0000256" key="4">
    <source>
        <dbReference type="ARBA" id="ARBA00005415"/>
    </source>
</evidence>
<keyword evidence="10" id="KW-0833">Ubl conjugation pathway</keyword>
<dbReference type="InterPro" id="IPR004939">
    <property type="entry name" value="APC_su10/DOC_dom"/>
</dbReference>
<feature type="compositionally biased region" description="Low complexity" evidence="16">
    <location>
        <begin position="3694"/>
        <end position="3704"/>
    </location>
</feature>
<feature type="region of interest" description="Disordered" evidence="16">
    <location>
        <begin position="3187"/>
        <end position="3228"/>
    </location>
</feature>
<dbReference type="SUPFAM" id="SSF49785">
    <property type="entry name" value="Galactose-binding domain-like"/>
    <property type="match status" value="2"/>
</dbReference>
<evidence type="ECO:0000256" key="1">
    <source>
        <dbReference type="ARBA" id="ARBA00000333"/>
    </source>
</evidence>
<dbReference type="UniPathway" id="UPA00143"/>
<evidence type="ECO:0000256" key="14">
    <source>
        <dbReference type="PROSITE-ProRule" id="PRU00087"/>
    </source>
</evidence>
<dbReference type="EMBL" id="CH991561">
    <property type="protein sequence ID" value="EDQ87112.1"/>
    <property type="molecule type" value="Genomic_DNA"/>
</dbReference>
<keyword evidence="9 13" id="KW-0863">Zinc-finger</keyword>
<dbReference type="FunCoup" id="A9V5V6">
    <property type="interactions" value="1401"/>
</dbReference>
<evidence type="ECO:0000256" key="16">
    <source>
        <dbReference type="SAM" id="MobiDB-lite"/>
    </source>
</evidence>
<dbReference type="GO" id="GO:0016567">
    <property type="term" value="P:protein ubiquitination"/>
    <property type="evidence" value="ECO:0007669"/>
    <property type="project" value="UniProtKB-UniPathway"/>
</dbReference>
<dbReference type="InterPro" id="IPR004092">
    <property type="entry name" value="Mbt"/>
</dbReference>
<evidence type="ECO:0000256" key="3">
    <source>
        <dbReference type="ARBA" id="ARBA00004906"/>
    </source>
</evidence>
<dbReference type="PROSITE" id="PS50119">
    <property type="entry name" value="ZF_BBOX"/>
    <property type="match status" value="1"/>
</dbReference>
<evidence type="ECO:0000256" key="13">
    <source>
        <dbReference type="PROSITE-ProRule" id="PRU00024"/>
    </source>
</evidence>
<dbReference type="GO" id="GO:0061630">
    <property type="term" value="F:ubiquitin protein ligase activity"/>
    <property type="evidence" value="ECO:0000318"/>
    <property type="project" value="GO_Central"/>
</dbReference>
<dbReference type="Gene3D" id="2.30.30.140">
    <property type="match status" value="1"/>
</dbReference>
<dbReference type="CDD" id="cd19799">
    <property type="entry name" value="Bbox2_MYCBP2"/>
    <property type="match status" value="1"/>
</dbReference>
<dbReference type="PROSITE" id="PS51284">
    <property type="entry name" value="DOC"/>
    <property type="match status" value="1"/>
</dbReference>
<dbReference type="GO" id="GO:0005886">
    <property type="term" value="C:plasma membrane"/>
    <property type="evidence" value="ECO:0000318"/>
    <property type="project" value="GO_Central"/>
</dbReference>
<dbReference type="SMART" id="SM00184">
    <property type="entry name" value="RING"/>
    <property type="match status" value="1"/>
</dbReference>
<evidence type="ECO:0000256" key="12">
    <source>
        <dbReference type="ARBA" id="ARBA00023273"/>
    </source>
</evidence>
<dbReference type="Gene3D" id="3.30.40.10">
    <property type="entry name" value="Zinc/RING finger domain, C3HC4 (zinc finger)"/>
    <property type="match status" value="1"/>
</dbReference>
<comment type="similarity">
    <text evidence="4">Belongs to the RING-Cys relay (RCR) family.</text>
</comment>
<dbReference type="Pfam" id="PF13540">
    <property type="entry name" value="RCC1_2"/>
    <property type="match status" value="1"/>
</dbReference>
<feature type="region of interest" description="Disordered" evidence="16">
    <location>
        <begin position="3247"/>
        <end position="3266"/>
    </location>
</feature>
<dbReference type="SUPFAM" id="SSF81296">
    <property type="entry name" value="E set domains"/>
    <property type="match status" value="1"/>
</dbReference>
<evidence type="ECO:0000256" key="8">
    <source>
        <dbReference type="ARBA" id="ARBA00022737"/>
    </source>
</evidence>
<keyword evidence="7" id="KW-0479">Metal-binding</keyword>
<evidence type="ECO:0000256" key="10">
    <source>
        <dbReference type="ARBA" id="ARBA00022786"/>
    </source>
</evidence>
<dbReference type="SUPFAM" id="SSF57850">
    <property type="entry name" value="RING/U-box"/>
    <property type="match status" value="1"/>
</dbReference>
<dbReference type="CDD" id="cd16463">
    <property type="entry name" value="RING-H2_PHR"/>
    <property type="match status" value="1"/>
</dbReference>
<dbReference type="GO" id="GO:0006355">
    <property type="term" value="P:regulation of DNA-templated transcription"/>
    <property type="evidence" value="ECO:0007669"/>
    <property type="project" value="InterPro"/>
</dbReference>
<dbReference type="SMART" id="SM00561">
    <property type="entry name" value="MBT"/>
    <property type="match status" value="1"/>
</dbReference>
<feature type="region of interest" description="Disordered" evidence="16">
    <location>
        <begin position="2913"/>
        <end position="2934"/>
    </location>
</feature>
<evidence type="ECO:0000256" key="2">
    <source>
        <dbReference type="ARBA" id="ARBA00004489"/>
    </source>
</evidence>
<dbReference type="EC" id="2.3.2.33" evidence="5"/>
<gene>
    <name evidence="20" type="ORF">MONBRDRAFT_33522</name>
</gene>
<evidence type="ECO:0000259" key="17">
    <source>
        <dbReference type="PROSITE" id="PS50089"/>
    </source>
</evidence>
<dbReference type="GeneID" id="5893384"/>
<dbReference type="PANTHER" id="PTHR45943:SF1">
    <property type="entry name" value="E3 UBIQUITIN-PROTEIN LIGASE MYCBP2"/>
    <property type="match status" value="1"/>
</dbReference>
<keyword evidence="8" id="KW-0677">Repeat</keyword>
<dbReference type="PROSITE" id="PS51079">
    <property type="entry name" value="MBT"/>
    <property type="match status" value="1"/>
</dbReference>